<name>A0A645F5M7_9ZZZZ</name>
<protein>
    <submittedName>
        <fullName evidence="1">Uncharacterized protein</fullName>
    </submittedName>
</protein>
<gene>
    <name evidence="1" type="ORF">SDC9_156949</name>
</gene>
<reference evidence="1" key="1">
    <citation type="submission" date="2019-08" db="EMBL/GenBank/DDBJ databases">
        <authorList>
            <person name="Kucharzyk K."/>
            <person name="Murdoch R.W."/>
            <person name="Higgins S."/>
            <person name="Loffler F."/>
        </authorList>
    </citation>
    <scope>NUCLEOTIDE SEQUENCE</scope>
</reference>
<dbReference type="EMBL" id="VSSQ01055786">
    <property type="protein sequence ID" value="MPN09658.1"/>
    <property type="molecule type" value="Genomic_DNA"/>
</dbReference>
<organism evidence="1">
    <name type="scientific">bioreactor metagenome</name>
    <dbReference type="NCBI Taxonomy" id="1076179"/>
    <lineage>
        <taxon>unclassified sequences</taxon>
        <taxon>metagenomes</taxon>
        <taxon>ecological metagenomes</taxon>
    </lineage>
</organism>
<accession>A0A645F5M7</accession>
<dbReference type="AlphaFoldDB" id="A0A645F5M7"/>
<proteinExistence type="predicted"/>
<sequence>MRYYPHFREAVPHLKVNSYTLLTRLPLVFPEGNLPFDLHALGTPPAFILSQDQTLKKSLISSNILFDQVLRRELNHQRVDLQI</sequence>
<comment type="caution">
    <text evidence="1">The sequence shown here is derived from an EMBL/GenBank/DDBJ whole genome shotgun (WGS) entry which is preliminary data.</text>
</comment>
<evidence type="ECO:0000313" key="1">
    <source>
        <dbReference type="EMBL" id="MPN09658.1"/>
    </source>
</evidence>